<feature type="region of interest" description="Disordered" evidence="1">
    <location>
        <begin position="57"/>
        <end position="83"/>
    </location>
</feature>
<proteinExistence type="predicted"/>
<evidence type="ECO:0000313" key="3">
    <source>
        <dbReference type="Proteomes" id="UP000075260"/>
    </source>
</evidence>
<dbReference type="InterPro" id="IPR032710">
    <property type="entry name" value="NTF2-like_dom_sf"/>
</dbReference>
<accession>A0A150QS04</accession>
<sequence>MEMHVVKNKQRSLRFWTGCSRAAALGALTLLGLQPACGDGGDASGAGAASGTSVGTAGGGGGGSGGSGGSAGQGGGAPASAPNPLAAPLVDALTRALSDGDEATLAAHLGPKAFYVDARGRSDAADALRALLDGGPWIIESRVDSHNDVFRVQVRRNDEVSVLFGAVGGEGLASWLALAAPPPSDPASTSPVIRAYQQAWMAGEEGRAALIEQCWADGARYVDPTADVTGRPGLDGTIAAFQSALPDATLVPASGALEAHGLVHFLWRIEGAGMPPLDGMDVGFVDEAGALTLIAGFFGPLSPP</sequence>
<dbReference type="AlphaFoldDB" id="A0A150QS04"/>
<organism evidence="2 3">
    <name type="scientific">Sorangium cellulosum</name>
    <name type="common">Polyangium cellulosum</name>
    <dbReference type="NCBI Taxonomy" id="56"/>
    <lineage>
        <taxon>Bacteria</taxon>
        <taxon>Pseudomonadati</taxon>
        <taxon>Myxococcota</taxon>
        <taxon>Polyangia</taxon>
        <taxon>Polyangiales</taxon>
        <taxon>Polyangiaceae</taxon>
        <taxon>Sorangium</taxon>
    </lineage>
</organism>
<dbReference type="SUPFAM" id="SSF54427">
    <property type="entry name" value="NTF2-like"/>
    <property type="match status" value="1"/>
</dbReference>
<feature type="compositionally biased region" description="Gly residues" evidence="1">
    <location>
        <begin position="57"/>
        <end position="77"/>
    </location>
</feature>
<evidence type="ECO:0000256" key="1">
    <source>
        <dbReference type="SAM" id="MobiDB-lite"/>
    </source>
</evidence>
<dbReference type="Proteomes" id="UP000075260">
    <property type="component" value="Unassembled WGS sequence"/>
</dbReference>
<gene>
    <name evidence="2" type="ORF">BE15_45985</name>
</gene>
<comment type="caution">
    <text evidence="2">The sequence shown here is derived from an EMBL/GenBank/DDBJ whole genome shotgun (WGS) entry which is preliminary data.</text>
</comment>
<dbReference type="Gene3D" id="3.10.450.50">
    <property type="match status" value="1"/>
</dbReference>
<name>A0A150QS04_SORCE</name>
<protein>
    <recommendedName>
        <fullName evidence="4">SnoaL-like domain-containing protein</fullName>
    </recommendedName>
</protein>
<reference evidence="2 3" key="1">
    <citation type="submission" date="2014-02" db="EMBL/GenBank/DDBJ databases">
        <title>The small core and large imbalanced accessory genome model reveals a collaborative survival strategy of Sorangium cellulosum strains in nature.</title>
        <authorList>
            <person name="Han K."/>
            <person name="Peng R."/>
            <person name="Blom J."/>
            <person name="Li Y.-Z."/>
        </authorList>
    </citation>
    <scope>NUCLEOTIDE SEQUENCE [LARGE SCALE GENOMIC DNA]</scope>
    <source>
        <strain evidence="2 3">So0008-312</strain>
    </source>
</reference>
<evidence type="ECO:0000313" key="2">
    <source>
        <dbReference type="EMBL" id="KYF70632.1"/>
    </source>
</evidence>
<evidence type="ECO:0008006" key="4">
    <source>
        <dbReference type="Google" id="ProtNLM"/>
    </source>
</evidence>
<dbReference type="EMBL" id="JEMA01000383">
    <property type="protein sequence ID" value="KYF70632.1"/>
    <property type="molecule type" value="Genomic_DNA"/>
</dbReference>